<feature type="region of interest" description="Disordered" evidence="1">
    <location>
        <begin position="146"/>
        <end position="165"/>
    </location>
</feature>
<proteinExistence type="predicted"/>
<evidence type="ECO:0000313" key="4">
    <source>
        <dbReference type="Proteomes" id="UP000610558"/>
    </source>
</evidence>
<evidence type="ECO:0000256" key="2">
    <source>
        <dbReference type="SAM" id="SignalP"/>
    </source>
</evidence>
<dbReference type="AlphaFoldDB" id="A0A927GVG5"/>
<feature type="compositionally biased region" description="Polar residues" evidence="1">
    <location>
        <begin position="39"/>
        <end position="48"/>
    </location>
</feature>
<reference evidence="3" key="1">
    <citation type="submission" date="2020-09" db="EMBL/GenBank/DDBJ databases">
        <authorList>
            <person name="Yoon J.-W."/>
        </authorList>
    </citation>
    <scope>NUCLEOTIDE SEQUENCE</scope>
    <source>
        <strain evidence="3">KMU-158</strain>
    </source>
</reference>
<sequence>MTDKFASKLLPALILGCSIMVTACGGGGSSKSSPTTTGDNTDTGSETPVQYAGVEGPLDALQDPLSTQVFGGLSSAAAGTPLEAALTCLGQVVAEDVIDILDAFAAIDPATGDPQAAFESATANAQLAATELTVDLPNTLASLVGQGDCTTSSTDSSGSDNPLAGTPLEALGTALAAALANGGDPSSMSPAQLAVLFQELAAAFSEGTSSLPPEVTSAPILSGALDTIGTALTDLGNVALAAASSDGVAVSGTTTQTVDNLLKNVLINVLPVAFLEEQADQDGVVSDQIDAGVSALSAQLFTGLSTVMVPLFDGIGTLMDAITGSMAGGDDGQSTGPTYTPLDEILGPLADAAAGFSSDGESGTGPTGTPLDVLLAPIASAIEGGGAAACPLADTPLSTVCDAVDGILAQLLGALSV</sequence>
<name>A0A927GVG5_9GAMM</name>
<dbReference type="Proteomes" id="UP000610558">
    <property type="component" value="Unassembled WGS sequence"/>
</dbReference>
<accession>A0A927GVG5</accession>
<feature type="chain" id="PRO_5037693200" evidence="2">
    <location>
        <begin position="24"/>
        <end position="417"/>
    </location>
</feature>
<feature type="region of interest" description="Disordered" evidence="1">
    <location>
        <begin position="26"/>
        <end position="51"/>
    </location>
</feature>
<dbReference type="RefSeq" id="WP_190762423.1">
    <property type="nucleotide sequence ID" value="NZ_JACXLD010000001.1"/>
</dbReference>
<feature type="signal peptide" evidence="2">
    <location>
        <begin position="1"/>
        <end position="23"/>
    </location>
</feature>
<organism evidence="3 4">
    <name type="scientific">Spongiibacter pelagi</name>
    <dbReference type="NCBI Taxonomy" id="2760804"/>
    <lineage>
        <taxon>Bacteria</taxon>
        <taxon>Pseudomonadati</taxon>
        <taxon>Pseudomonadota</taxon>
        <taxon>Gammaproteobacteria</taxon>
        <taxon>Cellvibrionales</taxon>
        <taxon>Spongiibacteraceae</taxon>
        <taxon>Spongiibacter</taxon>
    </lineage>
</organism>
<protein>
    <submittedName>
        <fullName evidence="3">Uncharacterized protein</fullName>
    </submittedName>
</protein>
<evidence type="ECO:0000313" key="3">
    <source>
        <dbReference type="EMBL" id="MBD2858048.1"/>
    </source>
</evidence>
<gene>
    <name evidence="3" type="ORF">IB286_03440</name>
</gene>
<dbReference type="EMBL" id="JACXLD010000001">
    <property type="protein sequence ID" value="MBD2858048.1"/>
    <property type="molecule type" value="Genomic_DNA"/>
</dbReference>
<keyword evidence="2" id="KW-0732">Signal</keyword>
<dbReference type="PROSITE" id="PS51257">
    <property type="entry name" value="PROKAR_LIPOPROTEIN"/>
    <property type="match status" value="1"/>
</dbReference>
<keyword evidence="4" id="KW-1185">Reference proteome</keyword>
<comment type="caution">
    <text evidence="3">The sequence shown here is derived from an EMBL/GenBank/DDBJ whole genome shotgun (WGS) entry which is preliminary data.</text>
</comment>
<evidence type="ECO:0000256" key="1">
    <source>
        <dbReference type="SAM" id="MobiDB-lite"/>
    </source>
</evidence>